<name>A0A8A3S4E1_9EURY</name>
<evidence type="ECO:0000313" key="3">
    <source>
        <dbReference type="Proteomes" id="UP001042704"/>
    </source>
</evidence>
<gene>
    <name evidence="2" type="ORF">RJ40_02695</name>
</gene>
<reference evidence="2" key="2">
    <citation type="submission" date="2019-02" db="EMBL/GenBank/DDBJ databases">
        <authorList>
            <person name="Chen S.-C."/>
            <person name="Chien H.-H."/>
            <person name="Lai M.-C."/>
        </authorList>
    </citation>
    <scope>NUCLEOTIDE SEQUENCE</scope>
    <source>
        <strain evidence="2">N2F9704</strain>
    </source>
</reference>
<reference evidence="2" key="1">
    <citation type="journal article" date="2001" name="Int. J. Syst. Evol. Microbiol.">
        <title>Methanofollis aquaemaris sp. nov., a methanogen isolated from an aquaculture fish pond.</title>
        <authorList>
            <person name="Lai M.C."/>
            <person name="Chen S.C."/>
        </authorList>
    </citation>
    <scope>NUCLEOTIDE SEQUENCE</scope>
    <source>
        <strain evidence="2">N2F9704</strain>
    </source>
</reference>
<dbReference type="RefSeq" id="WP_265581825.1">
    <property type="nucleotide sequence ID" value="NZ_CP036172.1"/>
</dbReference>
<protein>
    <submittedName>
        <fullName evidence="2">Uncharacterized protein</fullName>
    </submittedName>
</protein>
<keyword evidence="1" id="KW-0472">Membrane</keyword>
<dbReference type="EMBL" id="CP036172">
    <property type="protein sequence ID" value="QSZ66484.1"/>
    <property type="molecule type" value="Genomic_DNA"/>
</dbReference>
<dbReference type="Proteomes" id="UP001042704">
    <property type="component" value="Chromosome"/>
</dbReference>
<feature type="transmembrane region" description="Helical" evidence="1">
    <location>
        <begin position="197"/>
        <end position="215"/>
    </location>
</feature>
<organism evidence="2 3">
    <name type="scientific">Methanofollis aquaemaris</name>
    <dbReference type="NCBI Taxonomy" id="126734"/>
    <lineage>
        <taxon>Archaea</taxon>
        <taxon>Methanobacteriati</taxon>
        <taxon>Methanobacteriota</taxon>
        <taxon>Stenosarchaea group</taxon>
        <taxon>Methanomicrobia</taxon>
        <taxon>Methanomicrobiales</taxon>
        <taxon>Methanomicrobiaceae</taxon>
        <taxon>Methanofollis</taxon>
    </lineage>
</organism>
<feature type="transmembrane region" description="Helical" evidence="1">
    <location>
        <begin position="227"/>
        <end position="248"/>
    </location>
</feature>
<sequence>MSINYGPLSLACLLVLCLCTAGTAHVPVQGGENDHLDHALPVENPEKSWVVYDTLPPGGGVKYYRFDLKEGDELRLGLFTPDHTASPPTLVVMEPEVAGSGATPSGVEIPPDAAAVVVESAPPDQPEYEPFTPSALYPVAAYTLVATVPGTYYAAVAGDEGNFGLSVGFREEFSPSEWLGVPLSVVGVHLWEGQSPALVFGPLVLALAIGAVFLARAPRRPDLPGLLALAAGLLYIGGGAMVLLQMGIAIAQTGWAVAALFTLIFALGPMLLGVVALRAGRERERKGFVLKMAGVGLLGFLLWAGLVVGPILALAAALAGALRRGG</sequence>
<evidence type="ECO:0000313" key="2">
    <source>
        <dbReference type="EMBL" id="QSZ66484.1"/>
    </source>
</evidence>
<proteinExistence type="predicted"/>
<keyword evidence="1" id="KW-0812">Transmembrane</keyword>
<evidence type="ECO:0000256" key="1">
    <source>
        <dbReference type="SAM" id="Phobius"/>
    </source>
</evidence>
<dbReference type="AlphaFoldDB" id="A0A8A3S4E1"/>
<dbReference type="KEGG" id="maqe:RJ40_02695"/>
<feature type="transmembrane region" description="Helical" evidence="1">
    <location>
        <begin position="289"/>
        <end position="322"/>
    </location>
</feature>
<feature type="transmembrane region" description="Helical" evidence="1">
    <location>
        <begin position="254"/>
        <end position="277"/>
    </location>
</feature>
<keyword evidence="1" id="KW-1133">Transmembrane helix</keyword>
<accession>A0A8A3S4E1</accession>
<dbReference type="GeneID" id="76423237"/>
<keyword evidence="3" id="KW-1185">Reference proteome</keyword>